<feature type="signal peptide" evidence="1">
    <location>
        <begin position="1"/>
        <end position="25"/>
    </location>
</feature>
<organism evidence="4">
    <name type="scientific">Nippostrongylus brasiliensis</name>
    <name type="common">Rat hookworm</name>
    <dbReference type="NCBI Taxonomy" id="27835"/>
    <lineage>
        <taxon>Eukaryota</taxon>
        <taxon>Metazoa</taxon>
        <taxon>Ecdysozoa</taxon>
        <taxon>Nematoda</taxon>
        <taxon>Chromadorea</taxon>
        <taxon>Rhabditida</taxon>
        <taxon>Rhabditina</taxon>
        <taxon>Rhabditomorpha</taxon>
        <taxon>Strongyloidea</taxon>
        <taxon>Heligmosomidae</taxon>
        <taxon>Nippostrongylus</taxon>
    </lineage>
</organism>
<reference evidence="2 3" key="2">
    <citation type="submission" date="2018-11" db="EMBL/GenBank/DDBJ databases">
        <authorList>
            <consortium name="Pathogen Informatics"/>
        </authorList>
    </citation>
    <scope>NUCLEOTIDE SEQUENCE [LARGE SCALE GENOMIC DNA]</scope>
</reference>
<accession>A0A0N4YGY8</accession>
<dbReference type="WBParaSite" id="NBR_0001609501-mRNA-1">
    <property type="protein sequence ID" value="NBR_0001609501-mRNA-1"/>
    <property type="gene ID" value="NBR_0001609501"/>
</dbReference>
<proteinExistence type="predicted"/>
<protein>
    <submittedName>
        <fullName evidence="4">Secreted protein</fullName>
    </submittedName>
</protein>
<name>A0A0N4YGY8_NIPBR</name>
<feature type="chain" id="PRO_5043125624" evidence="1">
    <location>
        <begin position="26"/>
        <end position="120"/>
    </location>
</feature>
<sequence length="120" mass="13839">MYGSSEMKLVAFFLLFATVITCLDAWRKCKDTHLGKPFMLPKNITDAMRKNEKAAALMKKIFSFIMYTHIDSYGENVYVADIIDFFSRDGISLKISGDLTDVKEMTPEEQEEYRCDTILQ</sequence>
<keyword evidence="3" id="KW-1185">Reference proteome</keyword>
<evidence type="ECO:0000313" key="4">
    <source>
        <dbReference type="WBParaSite" id="NBR_0001609501-mRNA-1"/>
    </source>
</evidence>
<dbReference type="EMBL" id="UYSL01022034">
    <property type="protein sequence ID" value="VDL79690.1"/>
    <property type="molecule type" value="Genomic_DNA"/>
</dbReference>
<reference evidence="4" key="1">
    <citation type="submission" date="2017-02" db="UniProtKB">
        <authorList>
            <consortium name="WormBaseParasite"/>
        </authorList>
    </citation>
    <scope>IDENTIFICATION</scope>
</reference>
<gene>
    <name evidence="2" type="ORF">NBR_LOCUS16096</name>
</gene>
<evidence type="ECO:0000256" key="1">
    <source>
        <dbReference type="SAM" id="SignalP"/>
    </source>
</evidence>
<evidence type="ECO:0000313" key="3">
    <source>
        <dbReference type="Proteomes" id="UP000271162"/>
    </source>
</evidence>
<dbReference type="AlphaFoldDB" id="A0A0N4YGY8"/>
<keyword evidence="1" id="KW-0732">Signal</keyword>
<evidence type="ECO:0000313" key="2">
    <source>
        <dbReference type="EMBL" id="VDL79690.1"/>
    </source>
</evidence>
<dbReference type="Proteomes" id="UP000271162">
    <property type="component" value="Unassembled WGS sequence"/>
</dbReference>